<keyword evidence="2" id="KW-1133">Transmembrane helix</keyword>
<sequence length="678" mass="74189">MTWKCSILMPGKVARAESNGSSQFLLQPLALTTTPRRSHNGNHDDDDNARNRAYDTEETHGDVSSVTTGIDRNDSHSPSHSHSTEAFSKATGLLIRDAVTKDINKSDSQPRPQKANIFWTWSLELALPLLAVGLLASIYGILSAYSDDEVPNWDGNNNGTSGAGITLNALVAIIATIFRAILAFVALQALAQLKWDWVSARFRPMGDVQRFDDASRGTWGSLQLLPLVALHQPLAMVAIIVVVVSLAVGPITQQTMQTYYCARVVEGRPAAISVANRIDESLYFKERPSAFTLHVGLQSAIRCEDVSELVERVAQLKTEQIIVSLLVSSAIISDNDTERLEIKTGNPATPGTRYLSASLTGNLTWARGGVANASDATAWSQLTDYIAATCILYPCVKHYAGQVKNGALKERVVKNTPLRLQKPEPLWDGDETLPQTFMRGLQTPCLVNGTLYTSPNMTSASEKLPSSAKETVSVLSKDWTNEDLDAPSEYTNVTAPRECVASLWPAFILAFQRELTGTFDAYCRPQGFQTEYVACFGSNGGNSLAMAAILHPRTTNLDSIRENIDSMAVRITTEMRRAGWGPYAVASTASKGDAWGNRTCLHVVWAWFALPLTLLVLCAVMISWIIVNELLNRDTSVVWKGSVLPFLLRDQVPAIEMMSMREVDAAAKGLEVKLQKQE</sequence>
<dbReference type="EMBL" id="NKUJ01000008">
    <property type="protein sequence ID" value="RMJ19408.1"/>
    <property type="molecule type" value="Genomic_DNA"/>
</dbReference>
<name>A0A3M2SPB7_9HYPO</name>
<dbReference type="PANTHER" id="PTHR35394:SF5">
    <property type="entry name" value="DUF3176 DOMAIN-CONTAINING PROTEIN"/>
    <property type="match status" value="1"/>
</dbReference>
<protein>
    <submittedName>
        <fullName evidence="3">Uncharacterized protein</fullName>
    </submittedName>
</protein>
<feature type="transmembrane region" description="Helical" evidence="2">
    <location>
        <begin position="118"/>
        <end position="145"/>
    </location>
</feature>
<dbReference type="Proteomes" id="UP000277212">
    <property type="component" value="Unassembled WGS sequence"/>
</dbReference>
<feature type="transmembrane region" description="Helical" evidence="2">
    <location>
        <begin position="604"/>
        <end position="627"/>
    </location>
</feature>
<evidence type="ECO:0000256" key="2">
    <source>
        <dbReference type="SAM" id="Phobius"/>
    </source>
</evidence>
<feature type="transmembrane region" description="Helical" evidence="2">
    <location>
        <begin position="165"/>
        <end position="187"/>
    </location>
</feature>
<gene>
    <name evidence="3" type="ORF">CDV36_000891</name>
</gene>
<dbReference type="InterPro" id="IPR021514">
    <property type="entry name" value="DUF3176"/>
</dbReference>
<dbReference type="OrthoDB" id="5242705at2759"/>
<dbReference type="Pfam" id="PF11374">
    <property type="entry name" value="DUF3176"/>
    <property type="match status" value="1"/>
</dbReference>
<comment type="caution">
    <text evidence="3">The sequence shown here is derived from an EMBL/GenBank/DDBJ whole genome shotgun (WGS) entry which is preliminary data.</text>
</comment>
<evidence type="ECO:0000313" key="4">
    <source>
        <dbReference type="Proteomes" id="UP000277212"/>
    </source>
</evidence>
<accession>A0A3M2SPB7</accession>
<reference evidence="3 4" key="1">
    <citation type="submission" date="2017-06" db="EMBL/GenBank/DDBJ databases">
        <title>Comparative genomic analysis of Ambrosia Fusariam Clade fungi.</title>
        <authorList>
            <person name="Stajich J.E."/>
            <person name="Carrillo J."/>
            <person name="Kijimoto T."/>
            <person name="Eskalen A."/>
            <person name="O'Donnell K."/>
            <person name="Kasson M."/>
        </authorList>
    </citation>
    <scope>NUCLEOTIDE SEQUENCE [LARGE SCALE GENOMIC DNA]</scope>
    <source>
        <strain evidence="3">UCR3666</strain>
    </source>
</reference>
<dbReference type="PANTHER" id="PTHR35394">
    <property type="entry name" value="DUF3176 DOMAIN-CONTAINING PROTEIN"/>
    <property type="match status" value="1"/>
</dbReference>
<keyword evidence="2" id="KW-0472">Membrane</keyword>
<organism evidence="3 4">
    <name type="scientific">Fusarium kuroshium</name>
    <dbReference type="NCBI Taxonomy" id="2010991"/>
    <lineage>
        <taxon>Eukaryota</taxon>
        <taxon>Fungi</taxon>
        <taxon>Dikarya</taxon>
        <taxon>Ascomycota</taxon>
        <taxon>Pezizomycotina</taxon>
        <taxon>Sordariomycetes</taxon>
        <taxon>Hypocreomycetidae</taxon>
        <taxon>Hypocreales</taxon>
        <taxon>Nectriaceae</taxon>
        <taxon>Fusarium</taxon>
        <taxon>Fusarium solani species complex</taxon>
    </lineage>
</organism>
<evidence type="ECO:0000256" key="1">
    <source>
        <dbReference type="SAM" id="MobiDB-lite"/>
    </source>
</evidence>
<dbReference type="AlphaFoldDB" id="A0A3M2SPB7"/>
<evidence type="ECO:0000313" key="3">
    <source>
        <dbReference type="EMBL" id="RMJ19408.1"/>
    </source>
</evidence>
<feature type="compositionally biased region" description="Basic and acidic residues" evidence="1">
    <location>
        <begin position="48"/>
        <end position="61"/>
    </location>
</feature>
<feature type="transmembrane region" description="Helical" evidence="2">
    <location>
        <begin position="224"/>
        <end position="248"/>
    </location>
</feature>
<keyword evidence="4" id="KW-1185">Reference proteome</keyword>
<proteinExistence type="predicted"/>
<dbReference type="STRING" id="2010991.A0A3M2SPB7"/>
<feature type="region of interest" description="Disordered" evidence="1">
    <location>
        <begin position="31"/>
        <end position="86"/>
    </location>
</feature>
<keyword evidence="2" id="KW-0812">Transmembrane</keyword>